<organism evidence="2 3">
    <name type="scientific">Rubritalea tangerina</name>
    <dbReference type="NCBI Taxonomy" id="430798"/>
    <lineage>
        <taxon>Bacteria</taxon>
        <taxon>Pseudomonadati</taxon>
        <taxon>Verrucomicrobiota</taxon>
        <taxon>Verrucomicrobiia</taxon>
        <taxon>Verrucomicrobiales</taxon>
        <taxon>Rubritaleaceae</taxon>
        <taxon>Rubritalea</taxon>
    </lineage>
</organism>
<evidence type="ECO:0000313" key="2">
    <source>
        <dbReference type="EMBL" id="MFD2160752.1"/>
    </source>
</evidence>
<name>A0ABW4ZGN1_9BACT</name>
<sequence>MEPPSSLLILAASISLILIGLRGLRFKSSPDGEYPLQDLEKFAGRHGTYKNFLYGISSIWTGKHRTLRTHALLTAIGLCMLVILSITRLFYES</sequence>
<reference evidence="3" key="1">
    <citation type="journal article" date="2019" name="Int. J. Syst. Evol. Microbiol.">
        <title>The Global Catalogue of Microorganisms (GCM) 10K type strain sequencing project: providing services to taxonomists for standard genome sequencing and annotation.</title>
        <authorList>
            <consortium name="The Broad Institute Genomics Platform"/>
            <consortium name="The Broad Institute Genome Sequencing Center for Infectious Disease"/>
            <person name="Wu L."/>
            <person name="Ma J."/>
        </authorList>
    </citation>
    <scope>NUCLEOTIDE SEQUENCE [LARGE SCALE GENOMIC DNA]</scope>
    <source>
        <strain evidence="3">CCUG 57942</strain>
    </source>
</reference>
<dbReference type="Proteomes" id="UP001597389">
    <property type="component" value="Unassembled WGS sequence"/>
</dbReference>
<keyword evidence="1" id="KW-0472">Membrane</keyword>
<dbReference type="RefSeq" id="WP_377089890.1">
    <property type="nucleotide sequence ID" value="NZ_JBHSJL010000014.1"/>
</dbReference>
<comment type="caution">
    <text evidence="2">The sequence shown here is derived from an EMBL/GenBank/DDBJ whole genome shotgun (WGS) entry which is preliminary data.</text>
</comment>
<dbReference type="EMBL" id="JBHUJB010000089">
    <property type="protein sequence ID" value="MFD2160752.1"/>
    <property type="molecule type" value="Genomic_DNA"/>
</dbReference>
<accession>A0ABW4ZGN1</accession>
<keyword evidence="1" id="KW-0812">Transmembrane</keyword>
<protein>
    <submittedName>
        <fullName evidence="2">Uncharacterized protein</fullName>
    </submittedName>
</protein>
<evidence type="ECO:0000313" key="3">
    <source>
        <dbReference type="Proteomes" id="UP001597389"/>
    </source>
</evidence>
<gene>
    <name evidence="2" type="ORF">ACFSW8_17740</name>
</gene>
<feature type="transmembrane region" description="Helical" evidence="1">
    <location>
        <begin position="6"/>
        <end position="24"/>
    </location>
</feature>
<proteinExistence type="predicted"/>
<keyword evidence="1" id="KW-1133">Transmembrane helix</keyword>
<keyword evidence="3" id="KW-1185">Reference proteome</keyword>
<evidence type="ECO:0000256" key="1">
    <source>
        <dbReference type="SAM" id="Phobius"/>
    </source>
</evidence>
<feature type="transmembrane region" description="Helical" evidence="1">
    <location>
        <begin position="71"/>
        <end position="91"/>
    </location>
</feature>